<dbReference type="EMBL" id="CAJHNH020002194">
    <property type="protein sequence ID" value="CAG5125884.1"/>
    <property type="molecule type" value="Genomic_DNA"/>
</dbReference>
<organism evidence="2 3">
    <name type="scientific">Candidula unifasciata</name>
    <dbReference type="NCBI Taxonomy" id="100452"/>
    <lineage>
        <taxon>Eukaryota</taxon>
        <taxon>Metazoa</taxon>
        <taxon>Spiralia</taxon>
        <taxon>Lophotrochozoa</taxon>
        <taxon>Mollusca</taxon>
        <taxon>Gastropoda</taxon>
        <taxon>Heterobranchia</taxon>
        <taxon>Euthyneura</taxon>
        <taxon>Panpulmonata</taxon>
        <taxon>Eupulmonata</taxon>
        <taxon>Stylommatophora</taxon>
        <taxon>Helicina</taxon>
        <taxon>Helicoidea</taxon>
        <taxon>Geomitridae</taxon>
        <taxon>Candidula</taxon>
    </lineage>
</organism>
<gene>
    <name evidence="2" type="ORF">CUNI_LOCUS11442</name>
</gene>
<accession>A0A8S3Z8E4</accession>
<keyword evidence="3" id="KW-1185">Reference proteome</keyword>
<protein>
    <submittedName>
        <fullName evidence="2">Uncharacterized protein</fullName>
    </submittedName>
</protein>
<keyword evidence="1" id="KW-0812">Transmembrane</keyword>
<feature type="transmembrane region" description="Helical" evidence="1">
    <location>
        <begin position="58"/>
        <end position="84"/>
    </location>
</feature>
<evidence type="ECO:0000313" key="3">
    <source>
        <dbReference type="Proteomes" id="UP000678393"/>
    </source>
</evidence>
<dbReference type="AlphaFoldDB" id="A0A8S3Z8E4"/>
<sequence length="94" mass="10681">LLQKEPAKHDELQTGSLYLHKNCNDSQKQVAASINNTENTGTTTPARNVAMFISMWRWIVFLFPRAVCVIVLSLVYLGLAILSIRMLRLSTQQY</sequence>
<evidence type="ECO:0000256" key="1">
    <source>
        <dbReference type="SAM" id="Phobius"/>
    </source>
</evidence>
<dbReference type="Proteomes" id="UP000678393">
    <property type="component" value="Unassembled WGS sequence"/>
</dbReference>
<keyword evidence="1" id="KW-0472">Membrane</keyword>
<proteinExistence type="predicted"/>
<keyword evidence="1" id="KW-1133">Transmembrane helix</keyword>
<comment type="caution">
    <text evidence="2">The sequence shown here is derived from an EMBL/GenBank/DDBJ whole genome shotgun (WGS) entry which is preliminary data.</text>
</comment>
<reference evidence="2" key="1">
    <citation type="submission" date="2021-04" db="EMBL/GenBank/DDBJ databases">
        <authorList>
            <consortium name="Molecular Ecology Group"/>
        </authorList>
    </citation>
    <scope>NUCLEOTIDE SEQUENCE</scope>
</reference>
<name>A0A8S3Z8E4_9EUPU</name>
<evidence type="ECO:0000313" key="2">
    <source>
        <dbReference type="EMBL" id="CAG5125884.1"/>
    </source>
</evidence>
<feature type="non-terminal residue" evidence="2">
    <location>
        <position position="1"/>
    </location>
</feature>